<dbReference type="Proteomes" id="UP001208570">
    <property type="component" value="Unassembled WGS sequence"/>
</dbReference>
<evidence type="ECO:0000259" key="3">
    <source>
        <dbReference type="PROSITE" id="PS50228"/>
    </source>
</evidence>
<dbReference type="Pfam" id="PF02140">
    <property type="entry name" value="SUEL_Lectin"/>
    <property type="match status" value="1"/>
</dbReference>
<dbReference type="EMBL" id="JAODUP010000072">
    <property type="protein sequence ID" value="KAK2163901.1"/>
    <property type="molecule type" value="Genomic_DNA"/>
</dbReference>
<keyword evidence="2" id="KW-0472">Membrane</keyword>
<accession>A0AAD9ND63</accession>
<reference evidence="4" key="1">
    <citation type="journal article" date="2023" name="Mol. Biol. Evol.">
        <title>Third-Generation Sequencing Reveals the Adaptive Role of the Epigenome in Three Deep-Sea Polychaetes.</title>
        <authorList>
            <person name="Perez M."/>
            <person name="Aroh O."/>
            <person name="Sun Y."/>
            <person name="Lan Y."/>
            <person name="Juniper S.K."/>
            <person name="Young C.R."/>
            <person name="Angers B."/>
            <person name="Qian P.Y."/>
        </authorList>
    </citation>
    <scope>NUCLEOTIDE SEQUENCE</scope>
    <source>
        <strain evidence="4">P08H-3</strain>
    </source>
</reference>
<proteinExistence type="predicted"/>
<feature type="region of interest" description="Disordered" evidence="1">
    <location>
        <begin position="119"/>
        <end position="224"/>
    </location>
</feature>
<dbReference type="InterPro" id="IPR043159">
    <property type="entry name" value="Lectin_gal-bd_sf"/>
</dbReference>
<comment type="caution">
    <text evidence="4">The sequence shown here is derived from an EMBL/GenBank/DDBJ whole genome shotgun (WGS) entry which is preliminary data.</text>
</comment>
<keyword evidence="2" id="KW-1133">Transmembrane helix</keyword>
<dbReference type="Gene3D" id="2.60.120.740">
    <property type="match status" value="1"/>
</dbReference>
<name>A0AAD9ND63_9ANNE</name>
<feature type="domain" description="SUEL-type lectin" evidence="3">
    <location>
        <begin position="11"/>
        <end position="60"/>
    </location>
</feature>
<feature type="compositionally biased region" description="Polar residues" evidence="1">
    <location>
        <begin position="392"/>
        <end position="401"/>
    </location>
</feature>
<feature type="compositionally biased region" description="Polar residues" evidence="1">
    <location>
        <begin position="354"/>
        <end position="372"/>
    </location>
</feature>
<evidence type="ECO:0000256" key="2">
    <source>
        <dbReference type="SAM" id="Phobius"/>
    </source>
</evidence>
<sequence>MWAIRETPEGCILQGNANREIVLDQCQDRRHCRLLASTTVFGQDPCPNTSKYLEVAYKCRPNEFRSREICEGQKLDLKCSRSKRLAIYSAVYGWSPTSESATKCAGYTSYSRLQRRILKDIDDEKENPDPCDAALEKPDEEDTPTVTPDSGHRDNGNHGYWDGDDGGTDNGGEGGSPESEIDGEPSYVPKPSTVNYHTPVAPDPYGHPSPDNDDSESDMVAPEPETGNMEKFILYIVVGIAVGVICVLLVIICRINQLRRRQNHEAKLNISEPIANSNAAQQAETTSLLDASDPSDGGVEMTGYNQIGSLHRPPISSFTDPYEEETPVSFATRDHRQGSFGRMAPNNPDPTAPPMNTHQASYTGPVSKKPQNGGNGATFGGSLSRPNHTRHTSFSGSTGRGSQPGMLTGSLNRRDHWTNEYRNEGHHHTLQHYYG</sequence>
<keyword evidence="5" id="KW-1185">Reference proteome</keyword>
<feature type="transmembrane region" description="Helical" evidence="2">
    <location>
        <begin position="232"/>
        <end position="253"/>
    </location>
</feature>
<organism evidence="4 5">
    <name type="scientific">Paralvinella palmiformis</name>
    <dbReference type="NCBI Taxonomy" id="53620"/>
    <lineage>
        <taxon>Eukaryota</taxon>
        <taxon>Metazoa</taxon>
        <taxon>Spiralia</taxon>
        <taxon>Lophotrochozoa</taxon>
        <taxon>Annelida</taxon>
        <taxon>Polychaeta</taxon>
        <taxon>Sedentaria</taxon>
        <taxon>Canalipalpata</taxon>
        <taxon>Terebellida</taxon>
        <taxon>Terebelliformia</taxon>
        <taxon>Alvinellidae</taxon>
        <taxon>Paralvinella</taxon>
    </lineage>
</organism>
<dbReference type="PROSITE" id="PS50228">
    <property type="entry name" value="SUEL_LECTIN"/>
    <property type="match status" value="1"/>
</dbReference>
<protein>
    <recommendedName>
        <fullName evidence="3">SUEL-type lectin domain-containing protein</fullName>
    </recommendedName>
</protein>
<dbReference type="InterPro" id="IPR000922">
    <property type="entry name" value="Lectin_gal-bd_dom"/>
</dbReference>
<gene>
    <name evidence="4" type="ORF">LSH36_72g02012</name>
</gene>
<dbReference type="AlphaFoldDB" id="A0AAD9ND63"/>
<keyword evidence="2" id="KW-0812">Transmembrane</keyword>
<evidence type="ECO:0000313" key="5">
    <source>
        <dbReference type="Proteomes" id="UP001208570"/>
    </source>
</evidence>
<dbReference type="PANTHER" id="PTHR46780">
    <property type="entry name" value="PROTEIN EVA-1"/>
    <property type="match status" value="1"/>
</dbReference>
<feature type="region of interest" description="Disordered" evidence="1">
    <location>
        <begin position="337"/>
        <end position="412"/>
    </location>
</feature>
<evidence type="ECO:0000313" key="4">
    <source>
        <dbReference type="EMBL" id="KAK2163901.1"/>
    </source>
</evidence>
<dbReference type="GO" id="GO:0030246">
    <property type="term" value="F:carbohydrate binding"/>
    <property type="evidence" value="ECO:0007669"/>
    <property type="project" value="InterPro"/>
</dbReference>
<evidence type="ECO:0000256" key="1">
    <source>
        <dbReference type="SAM" id="MobiDB-lite"/>
    </source>
</evidence>